<comment type="function">
    <text evidence="1">Catalyzes the two-step NADP-dependent conversion of GDP-4-dehydro-6-deoxy-D-mannose to GDP-fucose, involving an epimerase and a reductase reaction.</text>
</comment>
<feature type="domain" description="NAD-dependent epimerase/dehydratase" evidence="11">
    <location>
        <begin position="459"/>
        <end position="687"/>
    </location>
</feature>
<dbReference type="InterPro" id="IPR003958">
    <property type="entry name" value="CBFA_NFYB_domain"/>
</dbReference>
<dbReference type="FunFam" id="3.40.50.720:FF:001297">
    <property type="entry name" value="Tissue-specific transplantation antigen P35B"/>
    <property type="match status" value="1"/>
</dbReference>
<gene>
    <name evidence="12" type="ORF">HPB52_023012</name>
</gene>
<evidence type="ECO:0000256" key="9">
    <source>
        <dbReference type="SAM" id="MobiDB-lite"/>
    </source>
</evidence>
<evidence type="ECO:0000256" key="5">
    <source>
        <dbReference type="ARBA" id="ARBA00022857"/>
    </source>
</evidence>
<organism evidence="12 13">
    <name type="scientific">Rhipicephalus sanguineus</name>
    <name type="common">Brown dog tick</name>
    <name type="synonym">Ixodes sanguineus</name>
    <dbReference type="NCBI Taxonomy" id="34632"/>
    <lineage>
        <taxon>Eukaryota</taxon>
        <taxon>Metazoa</taxon>
        <taxon>Ecdysozoa</taxon>
        <taxon>Arthropoda</taxon>
        <taxon>Chelicerata</taxon>
        <taxon>Arachnida</taxon>
        <taxon>Acari</taxon>
        <taxon>Parasitiformes</taxon>
        <taxon>Ixodida</taxon>
        <taxon>Ixodoidea</taxon>
        <taxon>Ixodidae</taxon>
        <taxon>Rhipicephalinae</taxon>
        <taxon>Rhipicephalus</taxon>
        <taxon>Rhipicephalus</taxon>
    </lineage>
</organism>
<dbReference type="Gene3D" id="3.90.25.10">
    <property type="entry name" value="UDP-galactose 4-epimerase, domain 1"/>
    <property type="match status" value="1"/>
</dbReference>
<reference evidence="12" key="1">
    <citation type="journal article" date="2020" name="Cell">
        <title>Large-Scale Comparative Analyses of Tick Genomes Elucidate Their Genetic Diversity and Vector Capacities.</title>
        <authorList>
            <consortium name="Tick Genome and Microbiome Consortium (TIGMIC)"/>
            <person name="Jia N."/>
            <person name="Wang J."/>
            <person name="Shi W."/>
            <person name="Du L."/>
            <person name="Sun Y."/>
            <person name="Zhan W."/>
            <person name="Jiang J.F."/>
            <person name="Wang Q."/>
            <person name="Zhang B."/>
            <person name="Ji P."/>
            <person name="Bell-Sakyi L."/>
            <person name="Cui X.M."/>
            <person name="Yuan T.T."/>
            <person name="Jiang B.G."/>
            <person name="Yang W.F."/>
            <person name="Lam T.T."/>
            <person name="Chang Q.C."/>
            <person name="Ding S.J."/>
            <person name="Wang X.J."/>
            <person name="Zhu J.G."/>
            <person name="Ruan X.D."/>
            <person name="Zhao L."/>
            <person name="Wei J.T."/>
            <person name="Ye R.Z."/>
            <person name="Que T.C."/>
            <person name="Du C.H."/>
            <person name="Zhou Y.H."/>
            <person name="Cheng J.X."/>
            <person name="Dai P.F."/>
            <person name="Guo W.B."/>
            <person name="Han X.H."/>
            <person name="Huang E.J."/>
            <person name="Li L.F."/>
            <person name="Wei W."/>
            <person name="Gao Y.C."/>
            <person name="Liu J.Z."/>
            <person name="Shao H.Z."/>
            <person name="Wang X."/>
            <person name="Wang C.C."/>
            <person name="Yang T.C."/>
            <person name="Huo Q.B."/>
            <person name="Li W."/>
            <person name="Chen H.Y."/>
            <person name="Chen S.E."/>
            <person name="Zhou L.G."/>
            <person name="Ni X.B."/>
            <person name="Tian J.H."/>
            <person name="Sheng Y."/>
            <person name="Liu T."/>
            <person name="Pan Y.S."/>
            <person name="Xia L.Y."/>
            <person name="Li J."/>
            <person name="Zhao F."/>
            <person name="Cao W.C."/>
        </authorList>
    </citation>
    <scope>NUCLEOTIDE SEQUENCE</scope>
    <source>
        <strain evidence="12">Rsan-2018</strain>
    </source>
</reference>
<reference evidence="12" key="2">
    <citation type="submission" date="2021-09" db="EMBL/GenBank/DDBJ databases">
        <authorList>
            <person name="Jia N."/>
            <person name="Wang J."/>
            <person name="Shi W."/>
            <person name="Du L."/>
            <person name="Sun Y."/>
            <person name="Zhan W."/>
            <person name="Jiang J."/>
            <person name="Wang Q."/>
            <person name="Zhang B."/>
            <person name="Ji P."/>
            <person name="Sakyi L.B."/>
            <person name="Cui X."/>
            <person name="Yuan T."/>
            <person name="Jiang B."/>
            <person name="Yang W."/>
            <person name="Lam T.T.-Y."/>
            <person name="Chang Q."/>
            <person name="Ding S."/>
            <person name="Wang X."/>
            <person name="Zhu J."/>
            <person name="Ruan X."/>
            <person name="Zhao L."/>
            <person name="Wei J."/>
            <person name="Que T."/>
            <person name="Du C."/>
            <person name="Cheng J."/>
            <person name="Dai P."/>
            <person name="Han X."/>
            <person name="Huang E."/>
            <person name="Gao Y."/>
            <person name="Liu J."/>
            <person name="Shao H."/>
            <person name="Ye R."/>
            <person name="Li L."/>
            <person name="Wei W."/>
            <person name="Wang X."/>
            <person name="Wang C."/>
            <person name="Huo Q."/>
            <person name="Li W."/>
            <person name="Guo W."/>
            <person name="Chen H."/>
            <person name="Chen S."/>
            <person name="Zhou L."/>
            <person name="Zhou L."/>
            <person name="Ni X."/>
            <person name="Tian J."/>
            <person name="Zhou Y."/>
            <person name="Sheng Y."/>
            <person name="Liu T."/>
            <person name="Pan Y."/>
            <person name="Xia L."/>
            <person name="Li J."/>
            <person name="Zhao F."/>
            <person name="Cao W."/>
        </authorList>
    </citation>
    <scope>NUCLEOTIDE SEQUENCE</scope>
    <source>
        <strain evidence="12">Rsan-2018</strain>
        <tissue evidence="12">Larvae</tissue>
    </source>
</reference>
<evidence type="ECO:0000256" key="3">
    <source>
        <dbReference type="ARBA" id="ARBA00005959"/>
    </source>
</evidence>
<comment type="caution">
    <text evidence="12">The sequence shown here is derived from an EMBL/GenBank/DDBJ whole genome shotgun (WGS) entry which is preliminary data.</text>
</comment>
<evidence type="ECO:0000259" key="11">
    <source>
        <dbReference type="Pfam" id="PF01370"/>
    </source>
</evidence>
<evidence type="ECO:0000313" key="12">
    <source>
        <dbReference type="EMBL" id="KAH7940298.1"/>
    </source>
</evidence>
<keyword evidence="6" id="KW-0560">Oxidoreductase</keyword>
<comment type="pathway">
    <text evidence="2">Nucleotide-sugar biosynthesis; GDP-L-fucose biosynthesis via de novo pathway; GDP-L-fucose from GDP-alpha-D-mannose: step 2/2.</text>
</comment>
<evidence type="ECO:0000256" key="1">
    <source>
        <dbReference type="ARBA" id="ARBA00002870"/>
    </source>
</evidence>
<dbReference type="VEuPathDB" id="VectorBase:RSAN_048322"/>
<dbReference type="InterPro" id="IPR036291">
    <property type="entry name" value="NAD(P)-bd_dom_sf"/>
</dbReference>
<dbReference type="SUPFAM" id="SSF51735">
    <property type="entry name" value="NAD(P)-binding Rossmann-fold domains"/>
    <property type="match status" value="2"/>
</dbReference>
<comment type="similarity">
    <text evidence="3">Belongs to the NAD(P)-dependent epimerase/dehydratase family. Fucose synthase subfamily.</text>
</comment>
<dbReference type="SUPFAM" id="SSF47113">
    <property type="entry name" value="Histone-fold"/>
    <property type="match status" value="1"/>
</dbReference>
<dbReference type="Pfam" id="PF00808">
    <property type="entry name" value="CBFD_NFYB_HMF"/>
    <property type="match status" value="1"/>
</dbReference>
<accession>A0A9D4SQB4</accession>
<feature type="region of interest" description="Disordered" evidence="9">
    <location>
        <begin position="371"/>
        <end position="423"/>
    </location>
</feature>
<dbReference type="GO" id="GO:0016853">
    <property type="term" value="F:isomerase activity"/>
    <property type="evidence" value="ECO:0007669"/>
    <property type="project" value="UniProtKB-KW"/>
</dbReference>
<dbReference type="Gene3D" id="3.40.50.720">
    <property type="entry name" value="NAD(P)-binding Rossmann-like Domain"/>
    <property type="match status" value="2"/>
</dbReference>
<dbReference type="InterPro" id="IPR001509">
    <property type="entry name" value="Epimerase_deHydtase"/>
</dbReference>
<dbReference type="HAMAP" id="MF_00956">
    <property type="entry name" value="GDP_fucose_synth"/>
    <property type="match status" value="1"/>
</dbReference>
<evidence type="ECO:0000256" key="6">
    <source>
        <dbReference type="ARBA" id="ARBA00023002"/>
    </source>
</evidence>
<dbReference type="EC" id="1.1.1.271" evidence="4"/>
<evidence type="ECO:0000256" key="2">
    <source>
        <dbReference type="ARBA" id="ARBA00004883"/>
    </source>
</evidence>
<keyword evidence="13" id="KW-1185">Reference proteome</keyword>
<feature type="domain" description="Transcription factor CBF/NF-Y/archaeal histone" evidence="10">
    <location>
        <begin position="305"/>
        <end position="352"/>
    </location>
</feature>
<dbReference type="InterPro" id="IPR028614">
    <property type="entry name" value="GDP_fucose/colitose_synth"/>
</dbReference>
<dbReference type="AlphaFoldDB" id="A0A9D4SQB4"/>
<dbReference type="EMBL" id="JABSTV010001254">
    <property type="protein sequence ID" value="KAH7940298.1"/>
    <property type="molecule type" value="Genomic_DNA"/>
</dbReference>
<dbReference type="InterPro" id="IPR009072">
    <property type="entry name" value="Histone-fold"/>
</dbReference>
<dbReference type="CDD" id="cd05239">
    <property type="entry name" value="GDP_FS_SDR_e"/>
    <property type="match status" value="1"/>
</dbReference>
<dbReference type="VEuPathDB" id="VectorBase:RSAN_029537"/>
<evidence type="ECO:0000256" key="4">
    <source>
        <dbReference type="ARBA" id="ARBA00012371"/>
    </source>
</evidence>
<keyword evidence="7" id="KW-0413">Isomerase</keyword>
<dbReference type="PRINTS" id="PR00081">
    <property type="entry name" value="GDHRDH"/>
</dbReference>
<protein>
    <recommendedName>
        <fullName evidence="4">GDP-L-fucose synthase</fullName>
        <ecNumber evidence="4">1.1.1.271</ecNumber>
    </recommendedName>
    <alternativeName>
        <fullName evidence="8">GDP-4-keto-6-deoxy-D-mannose-3,5-epimerase-4-reductase</fullName>
    </alternativeName>
</protein>
<dbReference type="Pfam" id="PF01370">
    <property type="entry name" value="Epimerase"/>
    <property type="match status" value="1"/>
</dbReference>
<name>A0A9D4SQB4_RHISA</name>
<keyword evidence="5" id="KW-0521">NADP</keyword>
<feature type="compositionally biased region" description="Acidic residues" evidence="9">
    <location>
        <begin position="411"/>
        <end position="423"/>
    </location>
</feature>
<evidence type="ECO:0000313" key="13">
    <source>
        <dbReference type="Proteomes" id="UP000821837"/>
    </source>
</evidence>
<evidence type="ECO:0000256" key="7">
    <source>
        <dbReference type="ARBA" id="ARBA00023235"/>
    </source>
</evidence>
<dbReference type="GO" id="GO:0050577">
    <property type="term" value="F:GDP-L-fucose synthase activity"/>
    <property type="evidence" value="ECO:0007669"/>
    <property type="project" value="UniProtKB-EC"/>
</dbReference>
<dbReference type="PANTHER" id="PTHR43238:SF1">
    <property type="entry name" value="GDP-L-FUCOSE SYNTHASE"/>
    <property type="match status" value="1"/>
</dbReference>
<dbReference type="GO" id="GO:0046982">
    <property type="term" value="F:protein heterodimerization activity"/>
    <property type="evidence" value="ECO:0007669"/>
    <property type="project" value="InterPro"/>
</dbReference>
<sequence>MGLKNVLMCAVAGVLAVFALRQWRVHTWGRCRSKRSMIGKTVVITGANSGLGKATAIELARRGARVILAVRDISGGLLAAADVRRVTSIENVVVRYLDLSSFSSIRAFANGVLKSEMHLDVLVCNAGVFQCPLTLTRDGFEMQMGVNHLGHFLLTNLLLDRLKNSQPSRVVVVTSNLYKRAKLKSSELLMDVSNYDKRLAYANSKLANVLFVRELSRRLRGTGVKAYAVSPGMVYTNLGRHTKLPWYLMVLLLPFALFAVRTPEQGCQSIVDCAVNEEYEQHSGKFYYNCRPEKLESIALDDDLALKVWAESEKLTARALELFVESLVTRASEITRSRSAKTLSTSHLKACILADERLLFLKELVSSVPDVQGDEEPYEVPPVRPKLTGVRKLRAKNGSTDVPGPSHSTAEETDSAEDEEDDYLEEDAPSAFTGQQQPFTSCLSRRARVEMTSTEEKVILVTGGTGLVGKAIETVVNEEKKSGERWVFVSSKDADLTNKQATEALFAKHKPTHVIHLAAMVGGLFRNMKYNLDFLRKNILINDNVLQTSFETGVQKVVSCLSTCIFPDKTTYPIDETMIHNGPPHDSNFGYSYAKRLIDVQNRAYHSQHGCNFTAVIPTNVFGPHDNFNLEDGHVLAGLINRTHQAKLHGSSLQVWGSGKPLRQFIYSLDLARLMVWTLREYDEVHPIILSVDEKDEISIKDAAKLITDAFNFKGDVIYSRSLTEPIKFDTSKADGQFKKTASNKKLRSYLPDFKFTPIAKGDRALGVAE</sequence>
<evidence type="ECO:0000259" key="10">
    <source>
        <dbReference type="Pfam" id="PF00808"/>
    </source>
</evidence>
<proteinExistence type="inferred from homology"/>
<dbReference type="Gene3D" id="1.10.20.10">
    <property type="entry name" value="Histone, subunit A"/>
    <property type="match status" value="1"/>
</dbReference>
<dbReference type="Proteomes" id="UP000821837">
    <property type="component" value="Chromosome 8"/>
</dbReference>
<dbReference type="PANTHER" id="PTHR43238">
    <property type="entry name" value="GDP-L-FUCOSE SYNTHASE"/>
    <property type="match status" value="1"/>
</dbReference>
<evidence type="ECO:0000256" key="8">
    <source>
        <dbReference type="ARBA" id="ARBA00032995"/>
    </source>
</evidence>
<dbReference type="InterPro" id="IPR002347">
    <property type="entry name" value="SDR_fam"/>
</dbReference>
<dbReference type="Pfam" id="PF00106">
    <property type="entry name" value="adh_short"/>
    <property type="match status" value="1"/>
</dbReference>